<gene>
    <name evidence="1" type="ORF">M3215_16335</name>
</gene>
<dbReference type="Proteomes" id="UP001202289">
    <property type="component" value="Unassembled WGS sequence"/>
</dbReference>
<reference evidence="1" key="1">
    <citation type="submission" date="2022-05" db="EMBL/GenBank/DDBJ databases">
        <title>Comparative Genomics of Spacecraft Associated Microbes.</title>
        <authorList>
            <person name="Tran M.T."/>
            <person name="Wright A."/>
            <person name="Seuylemezian A."/>
            <person name="Eisen J."/>
            <person name="Coil D."/>
        </authorList>
    </citation>
    <scope>NUCLEOTIDE SEQUENCE</scope>
    <source>
        <strain evidence="1">FAIRING 10M-2.2</strain>
    </source>
</reference>
<sequence>MIITDGAKAYIEEVMKEHGISTLRFSFEGAGCCGPSWGMSLAVAEEEDVVQTINGLEIAIDTKVLDTVNKLTLDFEGKGEEAGLVFHGGESCC</sequence>
<evidence type="ECO:0000313" key="2">
    <source>
        <dbReference type="Proteomes" id="UP001202289"/>
    </source>
</evidence>
<protein>
    <submittedName>
        <fullName evidence="1">Adhesin</fullName>
    </submittedName>
</protein>
<organism evidence="1 2">
    <name type="scientific">Bacillus cytotoxicus</name>
    <dbReference type="NCBI Taxonomy" id="580165"/>
    <lineage>
        <taxon>Bacteria</taxon>
        <taxon>Bacillati</taxon>
        <taxon>Bacillota</taxon>
        <taxon>Bacilli</taxon>
        <taxon>Bacillales</taxon>
        <taxon>Bacillaceae</taxon>
        <taxon>Bacillus</taxon>
        <taxon>Bacillus cereus group</taxon>
    </lineage>
</organism>
<dbReference type="EMBL" id="JAMBOP010000022">
    <property type="protein sequence ID" value="MCM3737323.1"/>
    <property type="molecule type" value="Genomic_DNA"/>
</dbReference>
<proteinExistence type="predicted"/>
<accession>A0ACC6A9D5</accession>
<comment type="caution">
    <text evidence="1">The sequence shown here is derived from an EMBL/GenBank/DDBJ whole genome shotgun (WGS) entry which is preliminary data.</text>
</comment>
<evidence type="ECO:0000313" key="1">
    <source>
        <dbReference type="EMBL" id="MCM3737323.1"/>
    </source>
</evidence>
<name>A0ACC6A9D5_9BACI</name>
<keyword evidence="2" id="KW-1185">Reference proteome</keyword>